<evidence type="ECO:0000256" key="5">
    <source>
        <dbReference type="ARBA" id="ARBA00023027"/>
    </source>
</evidence>
<evidence type="ECO:0000259" key="7">
    <source>
        <dbReference type="PROSITE" id="PS51201"/>
    </source>
</evidence>
<evidence type="ECO:0000256" key="2">
    <source>
        <dbReference type="ARBA" id="ARBA00022448"/>
    </source>
</evidence>
<evidence type="ECO:0000313" key="11">
    <source>
        <dbReference type="Proteomes" id="UP001155027"/>
    </source>
</evidence>
<feature type="domain" description="RCK N-terminal" evidence="7">
    <location>
        <begin position="10"/>
        <end position="138"/>
    </location>
</feature>
<proteinExistence type="predicted"/>
<evidence type="ECO:0000256" key="4">
    <source>
        <dbReference type="ARBA" id="ARBA00022958"/>
    </source>
</evidence>
<dbReference type="InterPro" id="IPR050721">
    <property type="entry name" value="Trk_Ktr_HKT_K-transport"/>
</dbReference>
<dbReference type="EMBL" id="JANUAE010000006">
    <property type="protein sequence ID" value="MCS3710279.1"/>
    <property type="molecule type" value="Genomic_DNA"/>
</dbReference>
<accession>A0A9X2Q288</accession>
<comment type="caution">
    <text evidence="9">The sequence shown here is derived from an EMBL/GenBank/DDBJ whole genome shotgun (WGS) entry which is preliminary data.</text>
</comment>
<dbReference type="PROSITE" id="PS51201">
    <property type="entry name" value="RCK_N"/>
    <property type="match status" value="1"/>
</dbReference>
<organism evidence="9 11">
    <name type="scientific">Salinibacter ruber</name>
    <dbReference type="NCBI Taxonomy" id="146919"/>
    <lineage>
        <taxon>Bacteria</taxon>
        <taxon>Pseudomonadati</taxon>
        <taxon>Rhodothermota</taxon>
        <taxon>Rhodothermia</taxon>
        <taxon>Rhodothermales</taxon>
        <taxon>Salinibacteraceae</taxon>
        <taxon>Salinibacter</taxon>
    </lineage>
</organism>
<evidence type="ECO:0000256" key="3">
    <source>
        <dbReference type="ARBA" id="ARBA00022538"/>
    </source>
</evidence>
<feature type="domain" description="RCK C-terminal" evidence="8">
    <location>
        <begin position="146"/>
        <end position="225"/>
    </location>
</feature>
<dbReference type="PRINTS" id="PR00335">
    <property type="entry name" value="KUPTAKETRKA"/>
</dbReference>
<keyword evidence="5" id="KW-0520">NAD</keyword>
<dbReference type="Proteomes" id="UP001155027">
    <property type="component" value="Unassembled WGS sequence"/>
</dbReference>
<dbReference type="InterPro" id="IPR036721">
    <property type="entry name" value="RCK_C_sf"/>
</dbReference>
<dbReference type="RefSeq" id="WP_013061450.1">
    <property type="nucleotide sequence ID" value="NZ_CALTRV010000013.1"/>
</dbReference>
<evidence type="ECO:0000313" key="9">
    <source>
        <dbReference type="EMBL" id="MCS3679119.1"/>
    </source>
</evidence>
<dbReference type="SUPFAM" id="SSF51735">
    <property type="entry name" value="NAD(P)-binding Rossmann-fold domains"/>
    <property type="match status" value="1"/>
</dbReference>
<dbReference type="GeneID" id="83727777"/>
<dbReference type="Gene3D" id="3.30.70.1450">
    <property type="entry name" value="Regulator of K+ conductance, C-terminal domain"/>
    <property type="match status" value="1"/>
</dbReference>
<evidence type="ECO:0000313" key="10">
    <source>
        <dbReference type="EMBL" id="MCS3710279.1"/>
    </source>
</evidence>
<dbReference type="GO" id="GO:0005886">
    <property type="term" value="C:plasma membrane"/>
    <property type="evidence" value="ECO:0007669"/>
    <property type="project" value="InterPro"/>
</dbReference>
<dbReference type="PANTHER" id="PTHR43833:SF5">
    <property type="entry name" value="TRK SYSTEM POTASSIUM UPTAKE PROTEIN TRKA"/>
    <property type="match status" value="1"/>
</dbReference>
<dbReference type="Proteomes" id="UP001155057">
    <property type="component" value="Unassembled WGS sequence"/>
</dbReference>
<dbReference type="InterPro" id="IPR003148">
    <property type="entry name" value="RCK_N"/>
</dbReference>
<dbReference type="PANTHER" id="PTHR43833">
    <property type="entry name" value="POTASSIUM CHANNEL PROTEIN 2-RELATED-RELATED"/>
    <property type="match status" value="1"/>
</dbReference>
<dbReference type="EMBL" id="JANUAU010000012">
    <property type="protein sequence ID" value="MCS3679119.1"/>
    <property type="molecule type" value="Genomic_DNA"/>
</dbReference>
<evidence type="ECO:0000256" key="1">
    <source>
        <dbReference type="ARBA" id="ARBA00017378"/>
    </source>
</evidence>
<name>A0A9X2Q288_9BACT</name>
<dbReference type="InterPro" id="IPR006037">
    <property type="entry name" value="RCK_C"/>
</dbReference>
<dbReference type="AlphaFoldDB" id="A0A9X2Q288"/>
<protein>
    <recommendedName>
        <fullName evidence="1">Trk system potassium uptake protein TrkA</fullName>
    </recommendedName>
</protein>
<dbReference type="Pfam" id="PF02080">
    <property type="entry name" value="TrkA_C"/>
    <property type="match status" value="1"/>
</dbReference>
<reference evidence="9" key="1">
    <citation type="submission" date="2022-08" db="EMBL/GenBank/DDBJ databases">
        <title>Genomic Encyclopedia of Type Strains, Phase V (KMG-V): Genome sequencing to study the core and pangenomes of soil and plant-associated prokaryotes.</title>
        <authorList>
            <person name="Whitman W."/>
        </authorList>
    </citation>
    <scope>NUCLEOTIDE SEQUENCE</scope>
    <source>
        <strain evidence="9">0</strain>
        <strain evidence="10">SP3049</strain>
    </source>
</reference>
<keyword evidence="2" id="KW-0813">Transport</keyword>
<evidence type="ECO:0000256" key="6">
    <source>
        <dbReference type="ARBA" id="ARBA00023065"/>
    </source>
</evidence>
<gene>
    <name evidence="10" type="ORF">GGP61_001889</name>
    <name evidence="9" type="ORF">GGP71_003067</name>
</gene>
<keyword evidence="3" id="KW-0633">Potassium transport</keyword>
<dbReference type="Gene3D" id="3.40.50.720">
    <property type="entry name" value="NAD(P)-binding Rossmann-like Domain"/>
    <property type="match status" value="1"/>
</dbReference>
<keyword evidence="4" id="KW-0630">Potassium</keyword>
<sequence>MGVSHYREHTLNVIIAGGGRVGRETATLMTAYGHRVTIIEQDPRITRVHSGRREDVTFVQGDATEAETLTSVNIRDADVFLALTDDETTNVAICQQAANFAPDARCVARSHRPPAATGNPDGVEAFVFPERAGARVAVGRVFGAPVQPITDLSTRFELVEIEAKPGAPAVGRSLEELDLPTKATVITDLGTEDLADGDMVIEAGRQYMIATRPDAVDDLKELFWE</sequence>
<dbReference type="GO" id="GO:0015079">
    <property type="term" value="F:potassium ion transmembrane transporter activity"/>
    <property type="evidence" value="ECO:0007669"/>
    <property type="project" value="InterPro"/>
</dbReference>
<dbReference type="SUPFAM" id="SSF116726">
    <property type="entry name" value="TrkA C-terminal domain-like"/>
    <property type="match status" value="1"/>
</dbReference>
<dbReference type="PROSITE" id="PS51202">
    <property type="entry name" value="RCK_C"/>
    <property type="match status" value="1"/>
</dbReference>
<dbReference type="Pfam" id="PF02254">
    <property type="entry name" value="TrkA_N"/>
    <property type="match status" value="1"/>
</dbReference>
<dbReference type="InterPro" id="IPR006036">
    <property type="entry name" value="K_uptake_TrkA"/>
</dbReference>
<dbReference type="InterPro" id="IPR036291">
    <property type="entry name" value="NAD(P)-bd_dom_sf"/>
</dbReference>
<evidence type="ECO:0000259" key="8">
    <source>
        <dbReference type="PROSITE" id="PS51202"/>
    </source>
</evidence>
<keyword evidence="6" id="KW-0406">Ion transport</keyword>